<evidence type="ECO:0000313" key="2">
    <source>
        <dbReference type="Proteomes" id="UP000472273"/>
    </source>
</evidence>
<dbReference type="Proteomes" id="UP000472273">
    <property type="component" value="Unplaced"/>
</dbReference>
<organism evidence="1 2">
    <name type="scientific">Pseudonaja textilis</name>
    <name type="common">Eastern brown snake</name>
    <dbReference type="NCBI Taxonomy" id="8673"/>
    <lineage>
        <taxon>Eukaryota</taxon>
        <taxon>Metazoa</taxon>
        <taxon>Chordata</taxon>
        <taxon>Craniata</taxon>
        <taxon>Vertebrata</taxon>
        <taxon>Euteleostomi</taxon>
        <taxon>Lepidosauria</taxon>
        <taxon>Squamata</taxon>
        <taxon>Bifurcata</taxon>
        <taxon>Unidentata</taxon>
        <taxon>Episquamata</taxon>
        <taxon>Toxicofera</taxon>
        <taxon>Serpentes</taxon>
        <taxon>Colubroidea</taxon>
        <taxon>Elapidae</taxon>
        <taxon>Hydrophiinae</taxon>
        <taxon>Pseudonaja</taxon>
    </lineage>
</organism>
<evidence type="ECO:0000313" key="1">
    <source>
        <dbReference type="Ensembl" id="ENSPTXP00000011061.1"/>
    </source>
</evidence>
<dbReference type="GO" id="GO:0006355">
    <property type="term" value="P:regulation of DNA-templated transcription"/>
    <property type="evidence" value="ECO:0007669"/>
    <property type="project" value="InterPro"/>
</dbReference>
<sequence>MCLGFVALASWAVKTSNLHSPDAWKIVLLANFGTLSAIRCFRRQSHSLPEGCAFKVVSC</sequence>
<keyword evidence="2" id="KW-1185">Reference proteome</keyword>
<proteinExistence type="predicted"/>
<reference evidence="1" key="2">
    <citation type="submission" date="2025-09" db="UniProtKB">
        <authorList>
            <consortium name="Ensembl"/>
        </authorList>
    </citation>
    <scope>IDENTIFICATION</scope>
</reference>
<dbReference type="Ensembl" id="ENSPTXT00000011421.1">
    <property type="protein sequence ID" value="ENSPTXP00000011061.1"/>
    <property type="gene ID" value="ENSPTXG00000007820.1"/>
</dbReference>
<dbReference type="GO" id="GO:0005634">
    <property type="term" value="C:nucleus"/>
    <property type="evidence" value="ECO:0007669"/>
    <property type="project" value="TreeGrafter"/>
</dbReference>
<dbReference type="GO" id="GO:0005737">
    <property type="term" value="C:cytoplasm"/>
    <property type="evidence" value="ECO:0007669"/>
    <property type="project" value="TreeGrafter"/>
</dbReference>
<reference evidence="1" key="1">
    <citation type="submission" date="2025-08" db="UniProtKB">
        <authorList>
            <consortium name="Ensembl"/>
        </authorList>
    </citation>
    <scope>IDENTIFICATION</scope>
</reference>
<dbReference type="OMA" id="CFRRQSH"/>
<dbReference type="InterPro" id="IPR043442">
    <property type="entry name" value="Perm1"/>
</dbReference>
<dbReference type="GeneTree" id="ENSGT00990000207345"/>
<dbReference type="GO" id="GO:0014850">
    <property type="term" value="P:response to muscle activity"/>
    <property type="evidence" value="ECO:0007669"/>
    <property type="project" value="TreeGrafter"/>
</dbReference>
<accession>A0A670YR38</accession>
<name>A0A670YR38_PSETE</name>
<dbReference type="AlphaFoldDB" id="A0A670YR38"/>
<protein>
    <submittedName>
        <fullName evidence="1">Uncharacterized protein</fullName>
    </submittedName>
</protein>
<dbReference type="PANTHER" id="PTHR47282">
    <property type="entry name" value="PGC-1 AND ERR-INDUCED REGULATOR IN MUSCLE PROTEIN 1"/>
    <property type="match status" value="1"/>
</dbReference>
<dbReference type="PANTHER" id="PTHR47282:SF1">
    <property type="entry name" value="PGC-1 AND ERR-INDUCED REGULATOR IN MUSCLE PROTEIN 1"/>
    <property type="match status" value="1"/>
</dbReference>